<keyword evidence="15" id="KW-1185">Reference proteome</keyword>
<keyword evidence="8 12" id="KW-0472">Membrane</keyword>
<keyword evidence="5" id="KW-0808">Transferase</keyword>
<feature type="transmembrane region" description="Helical" evidence="12">
    <location>
        <begin position="338"/>
        <end position="357"/>
    </location>
</feature>
<accession>A0AA35NF41</accession>
<dbReference type="GO" id="GO:0000148">
    <property type="term" value="C:1,3-beta-D-glucan synthase complex"/>
    <property type="evidence" value="ECO:0007669"/>
    <property type="project" value="InterPro"/>
</dbReference>
<dbReference type="Proteomes" id="UP001161438">
    <property type="component" value="Chromosome 13"/>
</dbReference>
<feature type="transmembrane region" description="Helical" evidence="12">
    <location>
        <begin position="444"/>
        <end position="464"/>
    </location>
</feature>
<feature type="transmembrane region" description="Helical" evidence="12">
    <location>
        <begin position="503"/>
        <end position="526"/>
    </location>
</feature>
<evidence type="ECO:0000256" key="11">
    <source>
        <dbReference type="SAM" id="MobiDB-lite"/>
    </source>
</evidence>
<evidence type="ECO:0000256" key="12">
    <source>
        <dbReference type="SAM" id="Phobius"/>
    </source>
</evidence>
<evidence type="ECO:0000313" key="15">
    <source>
        <dbReference type="Proteomes" id="UP001161438"/>
    </source>
</evidence>
<feature type="transmembrane region" description="Helical" evidence="12">
    <location>
        <begin position="579"/>
        <end position="604"/>
    </location>
</feature>
<evidence type="ECO:0000256" key="6">
    <source>
        <dbReference type="ARBA" id="ARBA00022692"/>
    </source>
</evidence>
<dbReference type="InterPro" id="IPR003440">
    <property type="entry name" value="Glyco_trans_48_dom"/>
</dbReference>
<dbReference type="SMART" id="SM01205">
    <property type="entry name" value="FKS1_dom1"/>
    <property type="match status" value="1"/>
</dbReference>
<sequence>MNFMSPKFALTDVEYPAWCRDDEVPITMQEIRDVFVQLTEKFGFQKSSMENMYQHLMGQLDSRASRTGAQNALISLHVSYIGGEHANYRKWYFAAQLDLDEEIGFQNMQLHGKARQRNVKMAKKRGVSIKEQIKQWNEKEQEFINNHPKITLTQEQLEDQTNLKSADYKWKLKMKKLSPENMVRQLALYLLCWGEANQVRFAPECLCFIFKCALDYDISTSSDEKTVQLPEYAYLNDVITPLYEFLRGQVYKKDSKGNWKRREKDHKNIIGYDDVNQLFWYPEGFERIILNNGERLVDKSLEERYLYFKDVAWPKVFYKTYRETRSWKHCFTNFNRFWIIHFAPFWFFTTFNSPTLYTKNYVQLLNNQPTPQVRLSVIAFGGTIACLVQIFATIFEWGFVPREWPGAQHLSNRMTGLLFCLAINLGPSVYVLGFFEWDVHSKSAYIVSIIQLIIALLTTLFFAVRPLGGLFRPYLSKDKKHRRYISSQTFTASFPKLTGRSKWFSYGLWIFVYLAKYIESYFFLTLSLRDPIRVLSIMDLSRCHGDYLLGPLLCKWQANITLVLMLLSDLGLFFLDTYLWYIICNCIFSIILSFSLGTSILTPWKNVYSRLPKRIYSKILATSEMDVKFKAKILISQVWNAIVISMYREHLLSIEHLQRLLFQQVDSLMGDTRTLKSPTFFVAQDDSTFKSMEFFPSKSEAKRRISFFAQSLATPISEPVPVDCMPTFTVLVPHYSEKILLGLKEIIREESPKSKITVLEYLKHLHPTEWECFVKDTKLLTMEKSFLKEAMNKDDDEDGLETPDALCDSKSNPLSDYNDSRKLAREDDLIKEKINDLPFSYFGFNSSEPSYTLRTRIWASLRTQTLYRTLSGFMNYSKAIKLLYRIENPSLVGLYRGNNEALENDLENMASRKFKMVVAMQRYAKFNKDEMEATELLLRAYPNMFISYLLEELEQDTSERTYYSCLTNGYAEFDEESGLRKPIFKIRLSGNPILGDGKSDNQNHSIIFYRGEYIQVIDANQDNYLEECLKIRSVLSEFEELELNSTIPYIPGIEYEEEPPPIAIVGSREYIFSENIGVLGDIAAGKEQTFGTLFARTLAEIGGKLHYGHPDFLNGIFMTTRGGLSKAQRGLHLNEDIYAGMNAICRGGRIKHSDYYQCGKGRDLGFGSILNFTTKIGAGMGEQLLSREYYYLGTQLPMDRFLSFFYAHPGFHLNNLFISFSVQLFFVLLLNLGALNHETIACFYNKNAPITNLETPVGCYNIQPALHWVSIFVLSIFIVFFIAFAPLLIQEILEKGIWRATSRFLHHLLSMAPLFEVFVCQVYSNSLLMDLTFGGAKYISTGRGFAITRLDFSALYSRFVNISIYSGFQVFFMLLFAIISMWQPALLWFWITVISMCFAPFIFNPHQFAFMDFFIDYKTFIHWLFSGNTKYQKESWANFVKSSRSRFTGYKNKTINDISEDSDHDSKKARFWNVFFAELFLPFCVFLFNFTAFSFINAQTGVSDAKPTSAVFRLLLVTFLPIFFNSILLFLLFWVSFFVVPGLSYCCRDAGAVIASIAHTFSVLVYLLDFELMWFLQGWNFTRTLILLITCINLNLVLFKVFTTLFLTREYKNNRAHLAWWNGNWYNTGMGWSVILQPIREYFVKIMESSYFAADFFLGHFLLYIQTPIVLLPFIDYWHTMVLFWMNPRNIIAHKRVLTRKQKLLRSTIVSKYFSLYFAILCLLLFMLIAPFFASDFVQNPQELLEGTLFEGIFQPNGQNNNDTGPNAPSTIMTTTPPLPIFKTVA</sequence>
<evidence type="ECO:0000256" key="3">
    <source>
        <dbReference type="ARBA" id="ARBA00012589"/>
    </source>
</evidence>
<dbReference type="PANTHER" id="PTHR12741">
    <property type="entry name" value="LYST-INTERACTING PROTEIN LIP5 DOPAMINE RESPONSIVE PROTEIN DRG-1"/>
    <property type="match status" value="1"/>
</dbReference>
<comment type="similarity">
    <text evidence="2">Belongs to the glycosyltransferase 48 family.</text>
</comment>
<feature type="transmembrane region" description="Helical" evidence="12">
    <location>
        <begin position="1585"/>
        <end position="1607"/>
    </location>
</feature>
<feature type="transmembrane region" description="Helical" evidence="12">
    <location>
        <begin position="1714"/>
        <end position="1734"/>
    </location>
</feature>
<feature type="transmembrane region" description="Helical" evidence="12">
    <location>
        <begin position="1474"/>
        <end position="1496"/>
    </location>
</feature>
<feature type="domain" description="1,3-beta-glucan synthase component FKS1-like" evidence="13">
    <location>
        <begin position="180"/>
        <end position="293"/>
    </location>
</feature>
<comment type="catalytic activity">
    <reaction evidence="10">
        <text>[(1-&gt;3)-beta-D-glucosyl](n) + UDP-alpha-D-glucose = [(1-&gt;3)-beta-D-glucosyl](n+1) + UDP + H(+)</text>
        <dbReference type="Rhea" id="RHEA:21476"/>
        <dbReference type="Rhea" id="RHEA-COMP:11146"/>
        <dbReference type="Rhea" id="RHEA-COMP:14303"/>
        <dbReference type="ChEBI" id="CHEBI:15378"/>
        <dbReference type="ChEBI" id="CHEBI:37671"/>
        <dbReference type="ChEBI" id="CHEBI:58223"/>
        <dbReference type="ChEBI" id="CHEBI:58885"/>
        <dbReference type="EC" id="2.4.1.34"/>
    </reaction>
</comment>
<feature type="transmembrane region" description="Helical" evidence="12">
    <location>
        <begin position="1516"/>
        <end position="1540"/>
    </location>
</feature>
<feature type="transmembrane region" description="Helical" evidence="12">
    <location>
        <begin position="1265"/>
        <end position="1289"/>
    </location>
</feature>
<dbReference type="GO" id="GO:0006075">
    <property type="term" value="P:(1-&gt;3)-beta-D-glucan biosynthetic process"/>
    <property type="evidence" value="ECO:0007669"/>
    <property type="project" value="InterPro"/>
</dbReference>
<feature type="transmembrane region" description="Helical" evidence="12">
    <location>
        <begin position="1385"/>
        <end position="1403"/>
    </location>
</feature>
<feature type="transmembrane region" description="Helical" evidence="12">
    <location>
        <begin position="1552"/>
        <end position="1573"/>
    </location>
</feature>
<dbReference type="Pfam" id="PF14288">
    <property type="entry name" value="FKS1_dom1"/>
    <property type="match status" value="1"/>
</dbReference>
<evidence type="ECO:0000256" key="5">
    <source>
        <dbReference type="ARBA" id="ARBA00022679"/>
    </source>
</evidence>
<feature type="transmembrane region" description="Helical" evidence="12">
    <location>
        <begin position="415"/>
        <end position="437"/>
    </location>
</feature>
<feature type="transmembrane region" description="Helical" evidence="12">
    <location>
        <begin position="1216"/>
        <end position="1235"/>
    </location>
</feature>
<comment type="subcellular location">
    <subcellularLocation>
        <location evidence="1">Membrane</location>
        <topology evidence="1">Multi-pass membrane protein</topology>
    </subcellularLocation>
</comment>
<gene>
    <name evidence="14" type="primary">SMKI13G4250</name>
    <name evidence="14" type="ORF">SMKI_13G4250</name>
</gene>
<organism evidence="14 15">
    <name type="scientific">Saccharomyces mikatae IFO 1815</name>
    <dbReference type="NCBI Taxonomy" id="226126"/>
    <lineage>
        <taxon>Eukaryota</taxon>
        <taxon>Fungi</taxon>
        <taxon>Dikarya</taxon>
        <taxon>Ascomycota</taxon>
        <taxon>Saccharomycotina</taxon>
        <taxon>Saccharomycetes</taxon>
        <taxon>Saccharomycetales</taxon>
        <taxon>Saccharomycetaceae</taxon>
        <taxon>Saccharomyces</taxon>
    </lineage>
</organism>
<evidence type="ECO:0000256" key="7">
    <source>
        <dbReference type="ARBA" id="ARBA00022989"/>
    </source>
</evidence>
<dbReference type="InterPro" id="IPR026899">
    <property type="entry name" value="FKS1-like_dom1"/>
</dbReference>
<evidence type="ECO:0000256" key="10">
    <source>
        <dbReference type="ARBA" id="ARBA00047777"/>
    </source>
</evidence>
<protein>
    <recommendedName>
        <fullName evidence="3">1,3-beta-glucan synthase</fullName>
        <ecNumber evidence="3">2.4.1.34</ecNumber>
    </recommendedName>
    <alternativeName>
        <fullName evidence="9">1,3-beta-D-glucan-UDP glucosyltransferase</fullName>
    </alternativeName>
</protein>
<evidence type="ECO:0000256" key="9">
    <source>
        <dbReference type="ARBA" id="ARBA00031935"/>
    </source>
</evidence>
<dbReference type="PANTHER" id="PTHR12741:SF15">
    <property type="entry name" value="1,3-BETA-GLUCAN SYNTHASE COMPONENT FKS3"/>
    <property type="match status" value="1"/>
</dbReference>
<dbReference type="GO" id="GO:0003843">
    <property type="term" value="F:1,3-beta-D-glucan synthase activity"/>
    <property type="evidence" value="ECO:0007669"/>
    <property type="project" value="UniProtKB-EC"/>
</dbReference>
<evidence type="ECO:0000259" key="13">
    <source>
        <dbReference type="SMART" id="SM01205"/>
    </source>
</evidence>
<keyword evidence="7 12" id="KW-1133">Transmembrane helix</keyword>
<reference evidence="14" key="1">
    <citation type="submission" date="2022-10" db="EMBL/GenBank/DDBJ databases">
        <authorList>
            <person name="Byrne P K."/>
        </authorList>
    </citation>
    <scope>NUCLEOTIDE SEQUENCE</scope>
    <source>
        <strain evidence="14">IFO1815</strain>
    </source>
</reference>
<evidence type="ECO:0000256" key="8">
    <source>
        <dbReference type="ARBA" id="ARBA00023136"/>
    </source>
</evidence>
<dbReference type="Pfam" id="PF02364">
    <property type="entry name" value="Glucan_synthase"/>
    <property type="match status" value="1"/>
</dbReference>
<keyword evidence="4" id="KW-0328">Glycosyltransferase</keyword>
<dbReference type="GO" id="GO:0005886">
    <property type="term" value="C:plasma membrane"/>
    <property type="evidence" value="ECO:0007669"/>
    <property type="project" value="TreeGrafter"/>
</dbReference>
<name>A0AA35NF41_SACMI</name>
<feature type="transmembrane region" description="Helical" evidence="12">
    <location>
        <begin position="377"/>
        <end position="395"/>
    </location>
</feature>
<dbReference type="RefSeq" id="XP_056078893.1">
    <property type="nucleotide sequence ID" value="XM_056225035.1"/>
</dbReference>
<evidence type="ECO:0000256" key="1">
    <source>
        <dbReference type="ARBA" id="ARBA00004141"/>
    </source>
</evidence>
<feature type="transmembrane region" description="Helical" evidence="12">
    <location>
        <begin position="1359"/>
        <end position="1379"/>
    </location>
</feature>
<dbReference type="EC" id="2.4.1.34" evidence="3"/>
<feature type="transmembrane region" description="Helical" evidence="12">
    <location>
        <begin position="1650"/>
        <end position="1671"/>
    </location>
</feature>
<dbReference type="EMBL" id="OX365769">
    <property type="protein sequence ID" value="CAI4035773.1"/>
    <property type="molecule type" value="Genomic_DNA"/>
</dbReference>
<dbReference type="GeneID" id="80920647"/>
<dbReference type="Pfam" id="PF23605">
    <property type="entry name" value="FKS1_dom2"/>
    <property type="match status" value="1"/>
</dbReference>
<proteinExistence type="inferred from homology"/>
<keyword evidence="6 12" id="KW-0812">Transmembrane</keyword>
<evidence type="ECO:0000313" key="14">
    <source>
        <dbReference type="EMBL" id="CAI4035773.1"/>
    </source>
</evidence>
<evidence type="ECO:0000256" key="4">
    <source>
        <dbReference type="ARBA" id="ARBA00022676"/>
    </source>
</evidence>
<evidence type="ECO:0000256" key="2">
    <source>
        <dbReference type="ARBA" id="ARBA00009040"/>
    </source>
</evidence>
<feature type="region of interest" description="Disordered" evidence="11">
    <location>
        <begin position="792"/>
        <end position="819"/>
    </location>
</feature>
<dbReference type="GO" id="GO:0051278">
    <property type="term" value="P:fungal-type cell wall polysaccharide biosynthetic process"/>
    <property type="evidence" value="ECO:0007669"/>
    <property type="project" value="TreeGrafter"/>
</dbReference>
<dbReference type="InterPro" id="IPR056261">
    <property type="entry name" value="FKS1-like_dom2"/>
</dbReference>